<protein>
    <submittedName>
        <fullName evidence="1">Phage tail protein</fullName>
    </submittedName>
</protein>
<gene>
    <name evidence="1" type="ORF">H9L24_00130</name>
</gene>
<organism evidence="1 2">
    <name type="scientific">Paenacidovorax monticola</name>
    <dbReference type="NCBI Taxonomy" id="1926868"/>
    <lineage>
        <taxon>Bacteria</taxon>
        <taxon>Pseudomonadati</taxon>
        <taxon>Pseudomonadota</taxon>
        <taxon>Betaproteobacteria</taxon>
        <taxon>Burkholderiales</taxon>
        <taxon>Comamonadaceae</taxon>
        <taxon>Paenacidovorax</taxon>
    </lineage>
</organism>
<proteinExistence type="predicted"/>
<dbReference type="Pfam" id="PF06891">
    <property type="entry name" value="P2_Phage_GpR"/>
    <property type="match status" value="1"/>
</dbReference>
<keyword evidence="2" id="KW-1185">Reference proteome</keyword>
<name>A0A7H0HG22_9BURK</name>
<reference evidence="1 2" key="1">
    <citation type="submission" date="2020-08" db="EMBL/GenBank/DDBJ databases">
        <title>Genome sequence of Acidovorax monticola KACC 19171T.</title>
        <authorList>
            <person name="Hyun D.-W."/>
            <person name="Bae J.-W."/>
        </authorList>
    </citation>
    <scope>NUCLEOTIDE SEQUENCE [LARGE SCALE GENOMIC DNA]</scope>
    <source>
        <strain evidence="1 2">KACC 19171</strain>
    </source>
</reference>
<accession>A0A7H0HG22</accession>
<sequence length="164" mass="18566">MEKPSSLRETLTKALPAVKKDPQKLVIFITGGRIMHSGTDSLSFEYAYTLRALLLDYAGHADAVMAPLVEWMKRNQPEVFDDPAKRASAIRFEAEYLSTKAIDLQIDLELTERVIARPRANGPAGALDLIHPKEPPPQLAILQSEHWEVYLRDEKLAEWDYAPR</sequence>
<evidence type="ECO:0000313" key="2">
    <source>
        <dbReference type="Proteomes" id="UP000516057"/>
    </source>
</evidence>
<dbReference type="Proteomes" id="UP000516057">
    <property type="component" value="Chromosome"/>
</dbReference>
<dbReference type="EMBL" id="CP060790">
    <property type="protein sequence ID" value="QNP59488.1"/>
    <property type="molecule type" value="Genomic_DNA"/>
</dbReference>
<evidence type="ECO:0000313" key="1">
    <source>
        <dbReference type="EMBL" id="QNP59488.1"/>
    </source>
</evidence>
<dbReference type="KEGG" id="amon:H9L24_00130"/>
<dbReference type="InterPro" id="IPR009678">
    <property type="entry name" value="Phage_tail_completion_R"/>
</dbReference>
<dbReference type="RefSeq" id="WP_187736471.1">
    <property type="nucleotide sequence ID" value="NZ_CP060790.1"/>
</dbReference>
<dbReference type="AlphaFoldDB" id="A0A7H0HG22"/>